<keyword evidence="5 12" id="KW-0547">Nucleotide-binding</keyword>
<dbReference type="OrthoDB" id="123929at2759"/>
<dbReference type="Gene3D" id="3.30.40.100">
    <property type="match status" value="1"/>
</dbReference>
<evidence type="ECO:0000259" key="16">
    <source>
        <dbReference type="PROSITE" id="PS50812"/>
    </source>
</evidence>
<evidence type="ECO:0000256" key="6">
    <source>
        <dbReference type="ARBA" id="ARBA00022771"/>
    </source>
</evidence>
<feature type="domain" description="Kinesin motor" evidence="15">
    <location>
        <begin position="1"/>
        <end position="428"/>
    </location>
</feature>
<dbReference type="Pfam" id="PF00225">
    <property type="entry name" value="Kinesin"/>
    <property type="match status" value="1"/>
</dbReference>
<evidence type="ECO:0000256" key="1">
    <source>
        <dbReference type="ARBA" id="ARBA00004186"/>
    </source>
</evidence>
<evidence type="ECO:0000256" key="7">
    <source>
        <dbReference type="ARBA" id="ARBA00022833"/>
    </source>
</evidence>
<dbReference type="GO" id="GO:0008574">
    <property type="term" value="F:plus-end-directed microtubule motor activity"/>
    <property type="evidence" value="ECO:0007669"/>
    <property type="project" value="TreeGrafter"/>
</dbReference>
<evidence type="ECO:0000256" key="11">
    <source>
        <dbReference type="ARBA" id="ARBA00023212"/>
    </source>
</evidence>
<dbReference type="GO" id="GO:0072686">
    <property type="term" value="C:mitotic spindle"/>
    <property type="evidence" value="ECO:0007669"/>
    <property type="project" value="TreeGrafter"/>
</dbReference>
<proteinExistence type="inferred from homology"/>
<dbReference type="PRINTS" id="PR00380">
    <property type="entry name" value="KINESINHEAVY"/>
</dbReference>
<dbReference type="PANTHER" id="PTHR47970:SF29">
    <property type="entry name" value="KINESIN FAMILY MEMBER 20B"/>
    <property type="match status" value="1"/>
</dbReference>
<evidence type="ECO:0000256" key="9">
    <source>
        <dbReference type="ARBA" id="ARBA00023054"/>
    </source>
</evidence>
<dbReference type="Pfam" id="PF07496">
    <property type="entry name" value="zf-CW"/>
    <property type="match status" value="1"/>
</dbReference>
<keyword evidence="7" id="KW-0862">Zinc</keyword>
<dbReference type="SUPFAM" id="SSF63748">
    <property type="entry name" value="Tudor/PWWP/MBT"/>
    <property type="match status" value="1"/>
</dbReference>
<dbReference type="SMART" id="SM00293">
    <property type="entry name" value="PWWP"/>
    <property type="match status" value="1"/>
</dbReference>
<gene>
    <name evidence="18" type="primary">LOC113214758</name>
</gene>
<dbReference type="Gene3D" id="2.30.30.140">
    <property type="match status" value="1"/>
</dbReference>
<evidence type="ECO:0000256" key="5">
    <source>
        <dbReference type="ARBA" id="ARBA00022741"/>
    </source>
</evidence>
<keyword evidence="3" id="KW-0597">Phosphoprotein</keyword>
<keyword evidence="6" id="KW-0863">Zinc-finger</keyword>
<dbReference type="InterPro" id="IPR036961">
    <property type="entry name" value="Kinesin_motor_dom_sf"/>
</dbReference>
<organism evidence="17 18">
    <name type="scientific">Frankliniella occidentalis</name>
    <name type="common">Western flower thrips</name>
    <name type="synonym">Euthrips occidentalis</name>
    <dbReference type="NCBI Taxonomy" id="133901"/>
    <lineage>
        <taxon>Eukaryota</taxon>
        <taxon>Metazoa</taxon>
        <taxon>Ecdysozoa</taxon>
        <taxon>Arthropoda</taxon>
        <taxon>Hexapoda</taxon>
        <taxon>Insecta</taxon>
        <taxon>Pterygota</taxon>
        <taxon>Neoptera</taxon>
        <taxon>Paraneoptera</taxon>
        <taxon>Thysanoptera</taxon>
        <taxon>Terebrantia</taxon>
        <taxon>Thripoidea</taxon>
        <taxon>Thripidae</taxon>
        <taxon>Frankliniella</taxon>
    </lineage>
</organism>
<feature type="domain" description="PWWP" evidence="16">
    <location>
        <begin position="737"/>
        <end position="803"/>
    </location>
</feature>
<dbReference type="SUPFAM" id="SSF52540">
    <property type="entry name" value="P-loop containing nucleoside triphosphate hydrolases"/>
    <property type="match status" value="1"/>
</dbReference>
<dbReference type="PROSITE" id="PS50812">
    <property type="entry name" value="PWWP"/>
    <property type="match status" value="1"/>
</dbReference>
<evidence type="ECO:0000256" key="14">
    <source>
        <dbReference type="SAM" id="MobiDB-lite"/>
    </source>
</evidence>
<dbReference type="GO" id="GO:0007018">
    <property type="term" value="P:microtubule-based movement"/>
    <property type="evidence" value="ECO:0007669"/>
    <property type="project" value="InterPro"/>
</dbReference>
<dbReference type="RefSeq" id="XP_052130555.1">
    <property type="nucleotide sequence ID" value="XM_052274595.1"/>
</dbReference>
<dbReference type="PROSITE" id="PS50067">
    <property type="entry name" value="KINESIN_MOTOR_2"/>
    <property type="match status" value="1"/>
</dbReference>
<reference evidence="18" key="1">
    <citation type="submission" date="2025-08" db="UniProtKB">
        <authorList>
            <consortium name="RefSeq"/>
        </authorList>
    </citation>
    <scope>IDENTIFICATION</scope>
</reference>
<evidence type="ECO:0000313" key="17">
    <source>
        <dbReference type="Proteomes" id="UP000504606"/>
    </source>
</evidence>
<dbReference type="GO" id="GO:0090307">
    <property type="term" value="P:mitotic spindle assembly"/>
    <property type="evidence" value="ECO:0007669"/>
    <property type="project" value="TreeGrafter"/>
</dbReference>
<dbReference type="CDD" id="cd20145">
    <property type="entry name" value="PWWP_ZCWPW1"/>
    <property type="match status" value="1"/>
</dbReference>
<dbReference type="AlphaFoldDB" id="A0A9C6X7M7"/>
<accession>A0A9C6X7M7</accession>
<evidence type="ECO:0000256" key="4">
    <source>
        <dbReference type="ARBA" id="ARBA00022723"/>
    </source>
</evidence>
<name>A0A9C6X7M7_FRAOC</name>
<dbReference type="PANTHER" id="PTHR47970">
    <property type="entry name" value="KINESIN-LIKE PROTEIN KIF11"/>
    <property type="match status" value="1"/>
</dbReference>
<evidence type="ECO:0000256" key="12">
    <source>
        <dbReference type="PROSITE-ProRule" id="PRU00283"/>
    </source>
</evidence>
<dbReference type="InterPro" id="IPR047149">
    <property type="entry name" value="KIF11-like"/>
</dbReference>
<sequence>MLLTISSFPFGGYKKALNYTMHEEKMNTFSVLNDTTIVSTESTTSKNKISGKGVLRHHYTFSKVFGPDTTQKELFDECVSYQIKDFILGRNCLLFAHGTTNAGKTHTLQGDGSSPGVIPRSLDLLFKNIRGQVSSEGRYKPDNVNRIIQLDSSSIVSELEYKNGILNWNDKPLKPIKSGIASSSCDISGGSESDFISNTFREMQKTLTNDSPIDMSTEGDVVYGVWVSFAGVYNERIYDLLDPIVTVNCNRVPLRSSQDGGDLKMIHVSSGDEAFHVMSYGKANLQVAATNKNMLSSRSHCIFSIKLVRCANAGDPTGAVTSFTFCDLAGAERAKKTSNAGDRLKESNNIISSLNVLGRCLATIKENQKKKKKTKTVPYTGSKLTRILFQRALTGDERITMIVNVNTAPILFDEAVNVLKFSAIAKQRVLVSPIKKSKPVAMKSHLSIMVTKPNHHLTICWDAPLDDQNKSTSSQCSDDNHQNDKALNEELLLLVEKLKQQVTQEKEKNLTLERNIRETMTQYFTKVITDMENSFKTRMRDAEKRSENDATTRIKLLENYYKQQRRQDSNVDDSIVECDSSELTQRIKLLENVNLRVTPVTPAISCTPQSRQDGRTPNAREANPGTPNSSHQFSQEILFAHPSKKTARERLKWIQKKRLFNVIKRQPVENRGKWRYLSDCHDASSVPQKWFCRMHPGHVIEIYLPHSLADEEQKHCDAPERRESLPKEEDILYKYSPGSLVWAKVCGYPWWPAMVDYDPDKKEFYRFEEEKIAEYHVVFFDDYDEPSSRAWLRVEELDKFQDRDLKSVRTNRTKLKSRVTKAYKEACMAEKLTMEDRLLKYSFALTSTMVECKKGKLG</sequence>
<keyword evidence="4" id="KW-0479">Metal-binding</keyword>
<dbReference type="GO" id="GO:0051231">
    <property type="term" value="P:spindle elongation"/>
    <property type="evidence" value="ECO:0007669"/>
    <property type="project" value="TreeGrafter"/>
</dbReference>
<dbReference type="GO" id="GO:0005524">
    <property type="term" value="F:ATP binding"/>
    <property type="evidence" value="ECO:0007669"/>
    <property type="project" value="UniProtKB-UniRule"/>
</dbReference>
<dbReference type="GO" id="GO:0005876">
    <property type="term" value="C:spindle microtubule"/>
    <property type="evidence" value="ECO:0007669"/>
    <property type="project" value="TreeGrafter"/>
</dbReference>
<evidence type="ECO:0000256" key="8">
    <source>
        <dbReference type="ARBA" id="ARBA00022840"/>
    </source>
</evidence>
<keyword evidence="9 13" id="KW-0175">Coiled coil</keyword>
<dbReference type="GO" id="GO:0008017">
    <property type="term" value="F:microtubule binding"/>
    <property type="evidence" value="ECO:0007669"/>
    <property type="project" value="InterPro"/>
</dbReference>
<evidence type="ECO:0000256" key="2">
    <source>
        <dbReference type="ARBA" id="ARBA00022490"/>
    </source>
</evidence>
<keyword evidence="17" id="KW-1185">Reference proteome</keyword>
<evidence type="ECO:0000259" key="15">
    <source>
        <dbReference type="PROSITE" id="PS50067"/>
    </source>
</evidence>
<comment type="subcellular location">
    <subcellularLocation>
        <location evidence="1">Cytoplasm</location>
        <location evidence="1">Cytoskeleton</location>
        <location evidence="1">Spindle</location>
    </subcellularLocation>
</comment>
<evidence type="ECO:0000313" key="18">
    <source>
        <dbReference type="RefSeq" id="XP_052130555.1"/>
    </source>
</evidence>
<dbReference type="GO" id="GO:0005634">
    <property type="term" value="C:nucleus"/>
    <property type="evidence" value="ECO:0007669"/>
    <property type="project" value="TreeGrafter"/>
</dbReference>
<feature type="compositionally biased region" description="Polar residues" evidence="14">
    <location>
        <begin position="625"/>
        <end position="634"/>
    </location>
</feature>
<dbReference type="GO" id="GO:0008270">
    <property type="term" value="F:zinc ion binding"/>
    <property type="evidence" value="ECO:0007669"/>
    <property type="project" value="UniProtKB-KW"/>
</dbReference>
<dbReference type="SMART" id="SM00129">
    <property type="entry name" value="KISc"/>
    <property type="match status" value="1"/>
</dbReference>
<evidence type="ECO:0000256" key="10">
    <source>
        <dbReference type="ARBA" id="ARBA00023175"/>
    </source>
</evidence>
<dbReference type="InterPro" id="IPR000313">
    <property type="entry name" value="PWWP_dom"/>
</dbReference>
<dbReference type="InterPro" id="IPR011124">
    <property type="entry name" value="Znf_CW"/>
</dbReference>
<dbReference type="InterPro" id="IPR001752">
    <property type="entry name" value="Kinesin_motor_dom"/>
</dbReference>
<dbReference type="InterPro" id="IPR027417">
    <property type="entry name" value="P-loop_NTPase"/>
</dbReference>
<dbReference type="Pfam" id="PF00855">
    <property type="entry name" value="PWWP"/>
    <property type="match status" value="1"/>
</dbReference>
<protein>
    <submittedName>
        <fullName evidence="18">Kinesin-like protein KIF20A</fullName>
    </submittedName>
</protein>
<evidence type="ECO:0000256" key="3">
    <source>
        <dbReference type="ARBA" id="ARBA00022553"/>
    </source>
</evidence>
<comment type="similarity">
    <text evidence="12">Belongs to the TRAFAC class myosin-kinesin ATPase superfamily. Kinesin family.</text>
</comment>
<keyword evidence="11" id="KW-0206">Cytoskeleton</keyword>
<dbReference type="KEGG" id="foc:113214758"/>
<dbReference type="Gene3D" id="3.40.850.10">
    <property type="entry name" value="Kinesin motor domain"/>
    <property type="match status" value="1"/>
</dbReference>
<feature type="coiled-coil region" evidence="13">
    <location>
        <begin position="488"/>
        <end position="515"/>
    </location>
</feature>
<feature type="binding site" evidence="12">
    <location>
        <begin position="98"/>
        <end position="105"/>
    </location>
    <ligand>
        <name>ATP</name>
        <dbReference type="ChEBI" id="CHEBI:30616"/>
    </ligand>
</feature>
<feature type="region of interest" description="Disordered" evidence="14">
    <location>
        <begin position="603"/>
        <end position="634"/>
    </location>
</feature>
<dbReference type="Proteomes" id="UP000504606">
    <property type="component" value="Unplaced"/>
</dbReference>
<keyword evidence="2" id="KW-0963">Cytoplasm</keyword>
<keyword evidence="8 12" id="KW-0067">ATP-binding</keyword>
<keyword evidence="10 12" id="KW-0505">Motor protein</keyword>
<evidence type="ECO:0000256" key="13">
    <source>
        <dbReference type="SAM" id="Coils"/>
    </source>
</evidence>
<dbReference type="GeneID" id="113214758"/>